<evidence type="ECO:0000259" key="1">
    <source>
        <dbReference type="Pfam" id="PF01272"/>
    </source>
</evidence>
<keyword evidence="2" id="KW-0648">Protein biosynthesis</keyword>
<keyword evidence="3" id="KW-1185">Reference proteome</keyword>
<dbReference type="SUPFAM" id="SSF54534">
    <property type="entry name" value="FKBP-like"/>
    <property type="match status" value="1"/>
</dbReference>
<protein>
    <submittedName>
        <fullName evidence="2">Transcription elongation factor GreA</fullName>
    </submittedName>
</protein>
<dbReference type="InterPro" id="IPR001437">
    <property type="entry name" value="Tscrpt_elong_fac_GreA/B_C"/>
</dbReference>
<gene>
    <name evidence="2" type="primary">greA_1</name>
    <name evidence="2" type="ORF">GCM10009749_27400</name>
</gene>
<evidence type="ECO:0000313" key="3">
    <source>
        <dbReference type="Proteomes" id="UP001500002"/>
    </source>
</evidence>
<dbReference type="RefSeq" id="WP_344296882.1">
    <property type="nucleotide sequence ID" value="NZ_BAAANJ010000014.1"/>
</dbReference>
<dbReference type="GO" id="GO:0003746">
    <property type="term" value="F:translation elongation factor activity"/>
    <property type="evidence" value="ECO:0007669"/>
    <property type="project" value="UniProtKB-KW"/>
</dbReference>
<dbReference type="PROSITE" id="PS00830">
    <property type="entry name" value="GREAB_2"/>
    <property type="match status" value="1"/>
</dbReference>
<sequence>MSTTSNDTLWLTRAAFDRLQAELDDLTARAGDVTPQAEARILELKALLRRAEVGDKPDDGLVEPGMIVVAQFAGDAEPTTFLLAERGLTGADADAEADLDVYSPTSPLGEAIIGKYAGEGFAYETPTGRRIEGEIVSATPFHG</sequence>
<name>A0ABP4YHN6_9MICO</name>
<dbReference type="InterPro" id="IPR036953">
    <property type="entry name" value="GreA/GreB_C_sf"/>
</dbReference>
<dbReference type="Proteomes" id="UP001500002">
    <property type="component" value="Unassembled WGS sequence"/>
</dbReference>
<comment type="caution">
    <text evidence="2">The sequence shown here is derived from an EMBL/GenBank/DDBJ whole genome shotgun (WGS) entry which is preliminary data.</text>
</comment>
<feature type="domain" description="Transcription elongation factor GreA/GreB C-terminal" evidence="1">
    <location>
        <begin position="92"/>
        <end position="139"/>
    </location>
</feature>
<proteinExistence type="predicted"/>
<reference evidence="3" key="1">
    <citation type="journal article" date="2019" name="Int. J. Syst. Evol. Microbiol.">
        <title>The Global Catalogue of Microorganisms (GCM) 10K type strain sequencing project: providing services to taxonomists for standard genome sequencing and annotation.</title>
        <authorList>
            <consortium name="The Broad Institute Genomics Platform"/>
            <consortium name="The Broad Institute Genome Sequencing Center for Infectious Disease"/>
            <person name="Wu L."/>
            <person name="Ma J."/>
        </authorList>
    </citation>
    <scope>NUCLEOTIDE SEQUENCE [LARGE SCALE GENOMIC DNA]</scope>
    <source>
        <strain evidence="3">JCM 14322</strain>
    </source>
</reference>
<keyword evidence="2" id="KW-0251">Elongation factor</keyword>
<accession>A0ABP4YHN6</accession>
<dbReference type="Gene3D" id="3.10.50.30">
    <property type="entry name" value="Transcription elongation factor, GreA/GreB, C-terminal domain"/>
    <property type="match status" value="1"/>
</dbReference>
<organism evidence="2 3">
    <name type="scientific">Agromyces neolithicus</name>
    <dbReference type="NCBI Taxonomy" id="269420"/>
    <lineage>
        <taxon>Bacteria</taxon>
        <taxon>Bacillati</taxon>
        <taxon>Actinomycetota</taxon>
        <taxon>Actinomycetes</taxon>
        <taxon>Micrococcales</taxon>
        <taxon>Microbacteriaceae</taxon>
        <taxon>Agromyces</taxon>
    </lineage>
</organism>
<dbReference type="EMBL" id="BAAANJ010000014">
    <property type="protein sequence ID" value="GAA1816129.1"/>
    <property type="molecule type" value="Genomic_DNA"/>
</dbReference>
<dbReference type="InterPro" id="IPR018151">
    <property type="entry name" value="TF_GreA/GreB_CS"/>
</dbReference>
<dbReference type="Pfam" id="PF01272">
    <property type="entry name" value="GreA_GreB"/>
    <property type="match status" value="1"/>
</dbReference>
<evidence type="ECO:0000313" key="2">
    <source>
        <dbReference type="EMBL" id="GAA1816129.1"/>
    </source>
</evidence>